<evidence type="ECO:0000256" key="3">
    <source>
        <dbReference type="ARBA" id="ARBA00022737"/>
    </source>
</evidence>
<accession>A0A7S4BUN9</accession>
<dbReference type="FunFam" id="1.25.40.10:FF:000020">
    <property type="entry name" value="Stress-induced phosphoprotein 1"/>
    <property type="match status" value="1"/>
</dbReference>
<feature type="repeat" description="TPR" evidence="5">
    <location>
        <begin position="806"/>
        <end position="839"/>
    </location>
</feature>
<keyword evidence="4 5" id="KW-0802">TPR repeat</keyword>
<proteinExistence type="predicted"/>
<feature type="repeat" description="TPR" evidence="5">
    <location>
        <begin position="439"/>
        <end position="472"/>
    </location>
</feature>
<sequence>MSSNDIYVINGFYAAMRAKYTKPGVGIYYYSVQWNSSLLSWADFRADVLGCTDPEKATPGSLRWQILQEWQSLGLPSKPNVGDNGVHGSASPLEGLAERMNWLGVALEDDETGVSLIQAGIAKEKIKDWIKDAQVDVGDGQMVNAFDAFEDLSIGPMLKKAQKIGGDPFEEPPEFALNQAFIFIKPHALTDGVKALVKSILREQSISIIDEGFIGAEAISSRKLVDNHYYAIASKATLAKPIELNPPKGKLAEFTAKFGTTWSQVLADGSVYNAQDACDVLGCNADALDTLWAAAKAEDNLFKFGGGFYCAKLASAASPDVYGAVVPSAGDILSELPKSIYGGFDSLTMSNGVDDSEKMLLFPESTIKAAVDTLKEVAIDDFKNEQYERAVKHLTVALSLDEKSHVLFSNRCTAYIALEQYDKAMEDADECIRLQPNWAKGYLRRGSVFFRMGKLEMAEHVLKEGIELDPTNDALKKELEAVMNAIAEKMARQRESLECKERAIEYFNEQNYKASVDLLRKAIKLDPENHIFYSNRAAAYMALEQYDKALADAEDCIRLQPTWAKGYSRKGAALFRMDKLAGARDAFEKGLELDRDNPTYVRCTKQELQLVMDAIAQRKEESLEFKERAIEAFNVQNFKRAEQHLTSAIELDPENHVFYSNRAAAYMAMEKFDRALKDANECVRLQPTWAKGYSRQAAAYLSMGDLPAAREACMRGLDLEPDNTQVKEELRRVEIAESLALKDAATEAFKAQDYEKAVEDLTAAISLDSSNQVFFSNRSVAYTAMQQYEKALEDADECVRLQPTWAKGYSRRAAAKFHLGDLQAAKLAYSKAWDLEPTNLKTKADLEHVLSEIAGMRVVLPDRSA</sequence>
<dbReference type="InterPro" id="IPR019734">
    <property type="entry name" value="TPR_rpt"/>
</dbReference>
<feature type="repeat" description="TPR" evidence="5">
    <location>
        <begin position="496"/>
        <end position="529"/>
    </location>
</feature>
<dbReference type="PANTHER" id="PTHR22904">
    <property type="entry name" value="TPR REPEAT CONTAINING PROTEIN"/>
    <property type="match status" value="1"/>
</dbReference>
<dbReference type="Pfam" id="PF13181">
    <property type="entry name" value="TPR_8"/>
    <property type="match status" value="2"/>
</dbReference>
<evidence type="ECO:0000256" key="2">
    <source>
        <dbReference type="ARBA" id="ARBA00022490"/>
    </source>
</evidence>
<dbReference type="Gene3D" id="3.30.70.141">
    <property type="entry name" value="Nucleoside diphosphate kinase-like domain"/>
    <property type="match status" value="1"/>
</dbReference>
<evidence type="ECO:0008006" key="7">
    <source>
        <dbReference type="Google" id="ProtNLM"/>
    </source>
</evidence>
<gene>
    <name evidence="6" type="ORF">PCAR00345_LOCUS30134</name>
</gene>
<keyword evidence="2" id="KW-0963">Cytoplasm</keyword>
<evidence type="ECO:0000313" key="6">
    <source>
        <dbReference type="EMBL" id="CAE0777495.1"/>
    </source>
</evidence>
<dbReference type="SMART" id="SM00028">
    <property type="entry name" value="TPR"/>
    <property type="match status" value="12"/>
</dbReference>
<name>A0A7S4BUN9_CHRCT</name>
<comment type="subcellular location">
    <subcellularLocation>
        <location evidence="1">Cytoplasm</location>
    </subcellularLocation>
</comment>
<evidence type="ECO:0000256" key="1">
    <source>
        <dbReference type="ARBA" id="ARBA00004496"/>
    </source>
</evidence>
<dbReference type="PROSITE" id="PS50005">
    <property type="entry name" value="TPR"/>
    <property type="match status" value="5"/>
</dbReference>
<feature type="repeat" description="TPR" evidence="5">
    <location>
        <begin position="564"/>
        <end position="597"/>
    </location>
</feature>
<evidence type="ECO:0000256" key="4">
    <source>
        <dbReference type="ARBA" id="ARBA00022803"/>
    </source>
</evidence>
<dbReference type="Gene3D" id="1.25.40.10">
    <property type="entry name" value="Tetratricopeptide repeat domain"/>
    <property type="match status" value="4"/>
</dbReference>
<organism evidence="6">
    <name type="scientific">Chrysotila carterae</name>
    <name type="common">Marine alga</name>
    <name type="synonym">Syracosphaera carterae</name>
    <dbReference type="NCBI Taxonomy" id="13221"/>
    <lineage>
        <taxon>Eukaryota</taxon>
        <taxon>Haptista</taxon>
        <taxon>Haptophyta</taxon>
        <taxon>Prymnesiophyceae</taxon>
        <taxon>Isochrysidales</taxon>
        <taxon>Isochrysidaceae</taxon>
        <taxon>Chrysotila</taxon>
    </lineage>
</organism>
<dbReference type="AlphaFoldDB" id="A0A7S4BUN9"/>
<dbReference type="PANTHER" id="PTHR22904:SF523">
    <property type="entry name" value="STRESS-INDUCED-PHOSPHOPROTEIN 1"/>
    <property type="match status" value="1"/>
</dbReference>
<protein>
    <recommendedName>
        <fullName evidence="7">Nucleoside diphosphate kinase-like domain-containing protein</fullName>
    </recommendedName>
</protein>
<keyword evidence="3" id="KW-0677">Repeat</keyword>
<dbReference type="GO" id="GO:0005737">
    <property type="term" value="C:cytoplasm"/>
    <property type="evidence" value="ECO:0007669"/>
    <property type="project" value="UniProtKB-SubCell"/>
</dbReference>
<dbReference type="Pfam" id="PF13431">
    <property type="entry name" value="TPR_17"/>
    <property type="match status" value="1"/>
</dbReference>
<dbReference type="SUPFAM" id="SSF48452">
    <property type="entry name" value="TPR-like"/>
    <property type="match status" value="4"/>
</dbReference>
<evidence type="ECO:0000256" key="5">
    <source>
        <dbReference type="PROSITE-ProRule" id="PRU00339"/>
    </source>
</evidence>
<feature type="repeat" description="TPR" evidence="5">
    <location>
        <begin position="690"/>
        <end position="723"/>
    </location>
</feature>
<dbReference type="InterPro" id="IPR036850">
    <property type="entry name" value="NDK-like_dom_sf"/>
</dbReference>
<dbReference type="InterPro" id="IPR011990">
    <property type="entry name" value="TPR-like_helical_dom_sf"/>
</dbReference>
<reference evidence="6" key="1">
    <citation type="submission" date="2021-01" db="EMBL/GenBank/DDBJ databases">
        <authorList>
            <person name="Corre E."/>
            <person name="Pelletier E."/>
            <person name="Niang G."/>
            <person name="Scheremetjew M."/>
            <person name="Finn R."/>
            <person name="Kale V."/>
            <person name="Holt S."/>
            <person name="Cochrane G."/>
            <person name="Meng A."/>
            <person name="Brown T."/>
            <person name="Cohen L."/>
        </authorList>
    </citation>
    <scope>NUCLEOTIDE SEQUENCE</scope>
    <source>
        <strain evidence="6">CCMP645</strain>
    </source>
</reference>
<dbReference type="SUPFAM" id="SSF54919">
    <property type="entry name" value="Nucleoside diphosphate kinase, NDK"/>
    <property type="match status" value="2"/>
</dbReference>
<dbReference type="EMBL" id="HBIZ01046991">
    <property type="protein sequence ID" value="CAE0777495.1"/>
    <property type="molecule type" value="Transcribed_RNA"/>
</dbReference>
<dbReference type="GO" id="GO:0051879">
    <property type="term" value="F:Hsp90 protein binding"/>
    <property type="evidence" value="ECO:0007669"/>
    <property type="project" value="TreeGrafter"/>
</dbReference>